<dbReference type="Pfam" id="PF01740">
    <property type="entry name" value="STAS"/>
    <property type="match status" value="1"/>
</dbReference>
<evidence type="ECO:0000256" key="2">
    <source>
        <dbReference type="RuleBase" id="RU003749"/>
    </source>
</evidence>
<evidence type="ECO:0000256" key="1">
    <source>
        <dbReference type="ARBA" id="ARBA00009013"/>
    </source>
</evidence>
<evidence type="ECO:0000313" key="4">
    <source>
        <dbReference type="EMBL" id="SNT73801.1"/>
    </source>
</evidence>
<dbReference type="InterPro" id="IPR036513">
    <property type="entry name" value="STAS_dom_sf"/>
</dbReference>
<evidence type="ECO:0000259" key="3">
    <source>
        <dbReference type="PROSITE" id="PS50801"/>
    </source>
</evidence>
<dbReference type="OrthoDB" id="9796076at2"/>
<dbReference type="PROSITE" id="PS50801">
    <property type="entry name" value="STAS"/>
    <property type="match status" value="1"/>
</dbReference>
<proteinExistence type="inferred from homology"/>
<dbReference type="InterPro" id="IPR002645">
    <property type="entry name" value="STAS_dom"/>
</dbReference>
<name>A0A239PU17_9RHOB</name>
<dbReference type="NCBIfam" id="TIGR00377">
    <property type="entry name" value="ant_ant_sig"/>
    <property type="match status" value="1"/>
</dbReference>
<evidence type="ECO:0000313" key="5">
    <source>
        <dbReference type="Proteomes" id="UP000198307"/>
    </source>
</evidence>
<dbReference type="PANTHER" id="PTHR33495">
    <property type="entry name" value="ANTI-SIGMA FACTOR ANTAGONIST TM_1081-RELATED-RELATED"/>
    <property type="match status" value="1"/>
</dbReference>
<dbReference type="SUPFAM" id="SSF52091">
    <property type="entry name" value="SpoIIaa-like"/>
    <property type="match status" value="1"/>
</dbReference>
<dbReference type="Gene3D" id="3.30.750.24">
    <property type="entry name" value="STAS domain"/>
    <property type="match status" value="1"/>
</dbReference>
<dbReference type="CDD" id="cd07043">
    <property type="entry name" value="STAS_anti-anti-sigma_factors"/>
    <property type="match status" value="1"/>
</dbReference>
<organism evidence="4 5">
    <name type="scientific">Paracoccus seriniphilus</name>
    <dbReference type="NCBI Taxonomy" id="184748"/>
    <lineage>
        <taxon>Bacteria</taxon>
        <taxon>Pseudomonadati</taxon>
        <taxon>Pseudomonadota</taxon>
        <taxon>Alphaproteobacteria</taxon>
        <taxon>Rhodobacterales</taxon>
        <taxon>Paracoccaceae</taxon>
        <taxon>Paracoccus</taxon>
    </lineage>
</organism>
<dbReference type="RefSeq" id="WP_089344165.1">
    <property type="nucleotide sequence ID" value="NZ_CP067132.1"/>
</dbReference>
<reference evidence="4 5" key="1">
    <citation type="submission" date="2017-07" db="EMBL/GenBank/DDBJ databases">
        <authorList>
            <person name="Sun Z.S."/>
            <person name="Albrecht U."/>
            <person name="Echele G."/>
            <person name="Lee C.C."/>
        </authorList>
    </citation>
    <scope>NUCLEOTIDE SEQUENCE [LARGE SCALE GENOMIC DNA]</scope>
    <source>
        <strain evidence="4 5">DSM 14827</strain>
    </source>
</reference>
<protein>
    <recommendedName>
        <fullName evidence="2">Anti-sigma factor antagonist</fullName>
    </recommendedName>
</protein>
<feature type="domain" description="STAS" evidence="3">
    <location>
        <begin position="22"/>
        <end position="111"/>
    </location>
</feature>
<accession>A0A239PU17</accession>
<dbReference type="EMBL" id="FZQB01000005">
    <property type="protein sequence ID" value="SNT73801.1"/>
    <property type="molecule type" value="Genomic_DNA"/>
</dbReference>
<keyword evidence="5" id="KW-1185">Reference proteome</keyword>
<dbReference type="AlphaFoldDB" id="A0A239PU17"/>
<dbReference type="InterPro" id="IPR003658">
    <property type="entry name" value="Anti-sigma_ant"/>
</dbReference>
<comment type="similarity">
    <text evidence="1 2">Belongs to the anti-sigma-factor antagonist family.</text>
</comment>
<dbReference type="PANTHER" id="PTHR33495:SF2">
    <property type="entry name" value="ANTI-SIGMA FACTOR ANTAGONIST TM_1081-RELATED"/>
    <property type="match status" value="1"/>
</dbReference>
<dbReference type="Proteomes" id="UP000198307">
    <property type="component" value="Unassembled WGS sequence"/>
</dbReference>
<dbReference type="GO" id="GO:0043856">
    <property type="term" value="F:anti-sigma factor antagonist activity"/>
    <property type="evidence" value="ECO:0007669"/>
    <property type="project" value="InterPro"/>
</dbReference>
<gene>
    <name evidence="4" type="ORF">SAMN05444959_105247</name>
</gene>
<sequence length="116" mass="12477">MIKAHTGAEDGICVIEPGAERLTAANATMFRDEVIALVTQGEDRLLVDLADVSFVDSSGIGAMVGVLKRIGNRGEVAICGLSGGVEKMFRITHMDRVFSIHRDRDAALTAMKERFG</sequence>